<keyword evidence="3" id="KW-1185">Reference proteome</keyword>
<dbReference type="EMBL" id="CP041742">
    <property type="protein sequence ID" value="QDQ72933.1"/>
    <property type="molecule type" value="Genomic_DNA"/>
</dbReference>
<feature type="signal peptide" evidence="1">
    <location>
        <begin position="1"/>
        <end position="21"/>
    </location>
</feature>
<sequence>MNPSVKASLLTLVISAAFAPADGNAFEIPQVIASSAMAHCQAFTPGPTNTIRNRVIGSENIGNTLAVACAFEVDSGAMTEDGVQSISIVLNNHGTTSFDIPCTMAAGFEGAFTSFISKTTTVDPSTQTLVDFTPADAGSSANGFGEYLVGLTCTLPKNGVVNDTYVSYSVDNGVDA</sequence>
<keyword evidence="1" id="KW-0732">Signal</keyword>
<evidence type="ECO:0000256" key="1">
    <source>
        <dbReference type="SAM" id="SignalP"/>
    </source>
</evidence>
<dbReference type="RefSeq" id="WP_143878447.1">
    <property type="nucleotide sequence ID" value="NZ_BAABLZ010000002.1"/>
</dbReference>
<dbReference type="AlphaFoldDB" id="A0A516V349"/>
<evidence type="ECO:0008006" key="4">
    <source>
        <dbReference type="Google" id="ProtNLM"/>
    </source>
</evidence>
<reference evidence="2 3" key="1">
    <citation type="submission" date="2019-07" db="EMBL/GenBank/DDBJ databases">
        <title>Lysobacter weifangensis sp. nov., isolated from bensulfuron-methyl contaminated farmland soil.</title>
        <authorList>
            <person name="Zhao H."/>
        </authorList>
    </citation>
    <scope>NUCLEOTIDE SEQUENCE [LARGE SCALE GENOMIC DNA]</scope>
    <source>
        <strain evidence="2 3">CC-Bw-6</strain>
    </source>
</reference>
<dbReference type="Proteomes" id="UP000315891">
    <property type="component" value="Chromosome"/>
</dbReference>
<accession>A0A516V349</accession>
<name>A0A516V349_9GAMM</name>
<evidence type="ECO:0000313" key="3">
    <source>
        <dbReference type="Proteomes" id="UP000315891"/>
    </source>
</evidence>
<evidence type="ECO:0000313" key="2">
    <source>
        <dbReference type="EMBL" id="QDQ72933.1"/>
    </source>
</evidence>
<proteinExistence type="predicted"/>
<gene>
    <name evidence="2" type="ORF">FNZ56_03100</name>
</gene>
<feature type="chain" id="PRO_5021739948" description="Spore coat protein U domain-containing protein" evidence="1">
    <location>
        <begin position="22"/>
        <end position="176"/>
    </location>
</feature>
<protein>
    <recommendedName>
        <fullName evidence="4">Spore coat protein U domain-containing protein</fullName>
    </recommendedName>
</protein>
<organism evidence="2 3">
    <name type="scientific">Pseudoluteimonas lycopersici</name>
    <dbReference type="NCBI Taxonomy" id="1324796"/>
    <lineage>
        <taxon>Bacteria</taxon>
        <taxon>Pseudomonadati</taxon>
        <taxon>Pseudomonadota</taxon>
        <taxon>Gammaproteobacteria</taxon>
        <taxon>Lysobacterales</taxon>
        <taxon>Lysobacteraceae</taxon>
        <taxon>Pseudoluteimonas</taxon>
    </lineage>
</organism>